<feature type="region of interest" description="Disordered" evidence="1">
    <location>
        <begin position="1"/>
        <end position="20"/>
    </location>
</feature>
<comment type="caution">
    <text evidence="2">The sequence shown here is derived from an EMBL/GenBank/DDBJ whole genome shotgun (WGS) entry which is preliminary data.</text>
</comment>
<organism evidence="2 3">
    <name type="scientific">Streptomyces malaysiensis</name>
    <dbReference type="NCBI Taxonomy" id="92644"/>
    <lineage>
        <taxon>Bacteria</taxon>
        <taxon>Bacillati</taxon>
        <taxon>Actinomycetota</taxon>
        <taxon>Actinomycetes</taxon>
        <taxon>Kitasatosporales</taxon>
        <taxon>Streptomycetaceae</taxon>
        <taxon>Streptomyces</taxon>
        <taxon>Streptomyces violaceusniger group</taxon>
    </lineage>
</organism>
<sequence length="154" mass="17499">MAFNLEAHSDASDDPGEGSITFETAGSTFLDCEVELDGEELSVQRARHLITWNGKRVTIRARRIRRGQELIARFIAEGGVEDLTVTRIPSSITDVQIMRMEIVEDPLGRNLLDMQPTFLLFSQRAHRKFHTDMPKLKAITRRSLEIARRALHGE</sequence>
<evidence type="ECO:0000256" key="1">
    <source>
        <dbReference type="SAM" id="MobiDB-lite"/>
    </source>
</evidence>
<dbReference type="EMBL" id="JAALLH010000001">
    <property type="protein sequence ID" value="NIY67112.1"/>
    <property type="molecule type" value="Genomic_DNA"/>
</dbReference>
<evidence type="ECO:0000313" key="3">
    <source>
        <dbReference type="Proteomes" id="UP000536624"/>
    </source>
</evidence>
<dbReference type="Proteomes" id="UP000536624">
    <property type="component" value="Unassembled WGS sequence"/>
</dbReference>
<gene>
    <name evidence="2" type="ORF">SMALB_5156</name>
</gene>
<reference evidence="2 3" key="1">
    <citation type="submission" date="2020-02" db="EMBL/GenBank/DDBJ databases">
        <title>Streptomyces malaysiensis DSM14702 (JHCC583434, PFL_A843) Genome sequencing and assembly.</title>
        <authorList>
            <person name="Samborskyy M."/>
        </authorList>
    </citation>
    <scope>NUCLEOTIDE SEQUENCE [LARGE SCALE GENOMIC DNA]</scope>
    <source>
        <strain evidence="2 3">DSM 14702</strain>
    </source>
</reference>
<accession>A0A7X5X5W1</accession>
<protein>
    <submittedName>
        <fullName evidence="2">Uncharacterized protein</fullName>
    </submittedName>
</protein>
<name>A0A7X5X5W1_STRMQ</name>
<dbReference type="AlphaFoldDB" id="A0A7X5X5W1"/>
<proteinExistence type="predicted"/>
<evidence type="ECO:0000313" key="2">
    <source>
        <dbReference type="EMBL" id="NIY67112.1"/>
    </source>
</evidence>